<organism evidence="8 9">
    <name type="scientific">Paraburkholderia elongata</name>
    <dbReference type="NCBI Taxonomy" id="2675747"/>
    <lineage>
        <taxon>Bacteria</taxon>
        <taxon>Pseudomonadati</taxon>
        <taxon>Pseudomonadota</taxon>
        <taxon>Betaproteobacteria</taxon>
        <taxon>Burkholderiales</taxon>
        <taxon>Burkholderiaceae</taxon>
        <taxon>Paraburkholderia</taxon>
    </lineage>
</organism>
<keyword evidence="2 6" id="KW-0812">Transmembrane</keyword>
<comment type="subcellular location">
    <subcellularLocation>
        <location evidence="1">Membrane</location>
        <topology evidence="1">Multi-pass membrane protein</topology>
    </subcellularLocation>
</comment>
<feature type="transmembrane region" description="Helical" evidence="6">
    <location>
        <begin position="154"/>
        <end position="179"/>
    </location>
</feature>
<dbReference type="InterPro" id="IPR005829">
    <property type="entry name" value="Sugar_transporter_CS"/>
</dbReference>
<keyword evidence="3 6" id="KW-1133">Transmembrane helix</keyword>
<dbReference type="PANTHER" id="PTHR23508">
    <property type="entry name" value="CARBOXYLIC ACID TRANSPORTER PROTEIN HOMOLOG"/>
    <property type="match status" value="1"/>
</dbReference>
<dbReference type="InterPro" id="IPR011701">
    <property type="entry name" value="MFS"/>
</dbReference>
<evidence type="ECO:0000256" key="4">
    <source>
        <dbReference type="ARBA" id="ARBA00023136"/>
    </source>
</evidence>
<feature type="domain" description="Major facilitator superfamily (MFS) profile" evidence="7">
    <location>
        <begin position="30"/>
        <end position="439"/>
    </location>
</feature>
<dbReference type="Gene3D" id="1.20.1250.20">
    <property type="entry name" value="MFS general substrate transporter like domains"/>
    <property type="match status" value="1"/>
</dbReference>
<evidence type="ECO:0000256" key="2">
    <source>
        <dbReference type="ARBA" id="ARBA00022692"/>
    </source>
</evidence>
<dbReference type="InterPro" id="IPR036259">
    <property type="entry name" value="MFS_trans_sf"/>
</dbReference>
<dbReference type="PROSITE" id="PS50850">
    <property type="entry name" value="MFS"/>
    <property type="match status" value="1"/>
</dbReference>
<accession>A0A972NZY0</accession>
<protein>
    <submittedName>
        <fullName evidence="8">MFS transporter</fullName>
    </submittedName>
</protein>
<evidence type="ECO:0000256" key="6">
    <source>
        <dbReference type="SAM" id="Phobius"/>
    </source>
</evidence>
<dbReference type="Proteomes" id="UP000655523">
    <property type="component" value="Unassembled WGS sequence"/>
</dbReference>
<dbReference type="CDD" id="cd17365">
    <property type="entry name" value="MFS_PcaK_like"/>
    <property type="match status" value="1"/>
</dbReference>
<dbReference type="SUPFAM" id="SSF103473">
    <property type="entry name" value="MFS general substrate transporter"/>
    <property type="match status" value="1"/>
</dbReference>
<keyword evidence="4 6" id="KW-0472">Membrane</keyword>
<comment type="caution">
    <text evidence="8">The sequence shown here is derived from an EMBL/GenBank/DDBJ whole genome shotgun (WGS) entry which is preliminary data.</text>
</comment>
<feature type="transmembrane region" description="Helical" evidence="6">
    <location>
        <begin position="413"/>
        <end position="434"/>
    </location>
</feature>
<evidence type="ECO:0000313" key="8">
    <source>
        <dbReference type="EMBL" id="NPT61549.1"/>
    </source>
</evidence>
<feature type="transmembrane region" description="Helical" evidence="6">
    <location>
        <begin position="185"/>
        <end position="204"/>
    </location>
</feature>
<dbReference type="GO" id="GO:0005886">
    <property type="term" value="C:plasma membrane"/>
    <property type="evidence" value="ECO:0007669"/>
    <property type="project" value="TreeGrafter"/>
</dbReference>
<feature type="transmembrane region" description="Helical" evidence="6">
    <location>
        <begin position="351"/>
        <end position="375"/>
    </location>
</feature>
<feature type="transmembrane region" description="Helical" evidence="6">
    <location>
        <begin position="325"/>
        <end position="345"/>
    </location>
</feature>
<feature type="transmembrane region" description="Helical" evidence="6">
    <location>
        <begin position="69"/>
        <end position="87"/>
    </location>
</feature>
<feature type="transmembrane region" description="Helical" evidence="6">
    <location>
        <begin position="28"/>
        <end position="49"/>
    </location>
</feature>
<dbReference type="GO" id="GO:0046943">
    <property type="term" value="F:carboxylic acid transmembrane transporter activity"/>
    <property type="evidence" value="ECO:0007669"/>
    <property type="project" value="TreeGrafter"/>
</dbReference>
<feature type="transmembrane region" description="Helical" evidence="6">
    <location>
        <begin position="123"/>
        <end position="142"/>
    </location>
</feature>
<dbReference type="AlphaFoldDB" id="A0A972NZY0"/>
<evidence type="ECO:0000259" key="7">
    <source>
        <dbReference type="PROSITE" id="PS50850"/>
    </source>
</evidence>
<dbReference type="InterPro" id="IPR020846">
    <property type="entry name" value="MFS_dom"/>
</dbReference>
<dbReference type="Pfam" id="PF07690">
    <property type="entry name" value="MFS_1"/>
    <property type="match status" value="1"/>
</dbReference>
<reference evidence="8 9" key="1">
    <citation type="submission" date="2019-11" db="EMBL/GenBank/DDBJ databases">
        <title>Metabolism of dissolved organic matter in forest soils.</title>
        <authorList>
            <person name="Cyle K.T."/>
            <person name="Wilhelm R.C."/>
            <person name="Martinez C.E."/>
        </authorList>
    </citation>
    <scope>NUCLEOTIDE SEQUENCE [LARGE SCALE GENOMIC DNA]</scope>
    <source>
        <strain evidence="8 9">5N</strain>
    </source>
</reference>
<feature type="transmembrane region" description="Helical" evidence="6">
    <location>
        <begin position="295"/>
        <end position="313"/>
    </location>
</feature>
<evidence type="ECO:0000256" key="5">
    <source>
        <dbReference type="SAM" id="MobiDB-lite"/>
    </source>
</evidence>
<feature type="region of interest" description="Disordered" evidence="5">
    <location>
        <begin position="445"/>
        <end position="472"/>
    </location>
</feature>
<keyword evidence="9" id="KW-1185">Reference proteome</keyword>
<evidence type="ECO:0000256" key="1">
    <source>
        <dbReference type="ARBA" id="ARBA00004141"/>
    </source>
</evidence>
<evidence type="ECO:0000313" key="9">
    <source>
        <dbReference type="Proteomes" id="UP000655523"/>
    </source>
</evidence>
<evidence type="ECO:0000256" key="3">
    <source>
        <dbReference type="ARBA" id="ARBA00022989"/>
    </source>
</evidence>
<feature type="transmembrane region" description="Helical" evidence="6">
    <location>
        <begin position="261"/>
        <end position="283"/>
    </location>
</feature>
<name>A0A972NZY0_9BURK</name>
<gene>
    <name evidence="8" type="ORF">GNZ13_45250</name>
</gene>
<dbReference type="PROSITE" id="PS00217">
    <property type="entry name" value="SUGAR_TRANSPORT_2"/>
    <property type="match status" value="1"/>
</dbReference>
<sequence>MTETPMDATHELDLEAIIDQGGVKGLQIVIFLLCGLIAMIDGFDTQAIAFVAPQIIGTWHVAPATFGRVFGAGLLGGLVGALVLGAAGDRFGRKTTMSGSVLLFAIASLSTPFAQSIGELTALRLVTGVGLGGALPAFVSLTSEYAPRRLRSTLVGMMFCGFPLGAVVGGVASAALIPAFGWKSVFYAGGALPLLILPLFLAVAPESVRYLALRDNQEAIARILRRLNAHAQWNGQIGSHSHALHSQVSSLFRNGRAATTLLLWIAFFLSLLLTYFLINWIPVVARGNGLNIEQAVLAVSMLNLGAVTGCVALGRLSDRFGAPSVISAAYLAGALAIMAIGFVGWSPELLYVMTFVAGAFSLGAQMCTVALCAVYYDTFLRATGIGWAMGIGWIGAIVGPVLGGVLLGTGVTAGTLFLVAGATSAGAAVAVLILGRFVSREAGHNEGGRVASRARGPSPGDPGSLTRTTPPH</sequence>
<proteinExistence type="predicted"/>
<feature type="transmembrane region" description="Helical" evidence="6">
    <location>
        <begin position="99"/>
        <end position="117"/>
    </location>
</feature>
<dbReference type="PANTHER" id="PTHR23508:SF10">
    <property type="entry name" value="CARBOXYLIC ACID TRANSPORTER PROTEIN HOMOLOG"/>
    <property type="match status" value="1"/>
</dbReference>
<feature type="transmembrane region" description="Helical" evidence="6">
    <location>
        <begin position="387"/>
        <end position="407"/>
    </location>
</feature>
<dbReference type="EMBL" id="WOEZ01000276">
    <property type="protein sequence ID" value="NPT61549.1"/>
    <property type="molecule type" value="Genomic_DNA"/>
</dbReference>